<keyword evidence="3" id="KW-0804">Transcription</keyword>
<organism evidence="6 7">
    <name type="scientific">Sphaerisporangium melleum</name>
    <dbReference type="NCBI Taxonomy" id="321316"/>
    <lineage>
        <taxon>Bacteria</taxon>
        <taxon>Bacillati</taxon>
        <taxon>Actinomycetota</taxon>
        <taxon>Actinomycetes</taxon>
        <taxon>Streptosporangiales</taxon>
        <taxon>Streptosporangiaceae</taxon>
        <taxon>Sphaerisporangium</taxon>
    </lineage>
</organism>
<protein>
    <submittedName>
        <fullName evidence="6">TetR family transcriptional regulator</fullName>
    </submittedName>
</protein>
<dbReference type="SUPFAM" id="SSF48498">
    <property type="entry name" value="Tetracyclin repressor-like, C-terminal domain"/>
    <property type="match status" value="1"/>
</dbReference>
<keyword evidence="1" id="KW-0805">Transcription regulation</keyword>
<gene>
    <name evidence="6" type="ORF">GCM10007964_28050</name>
</gene>
<dbReference type="Proteomes" id="UP000645217">
    <property type="component" value="Unassembled WGS sequence"/>
</dbReference>
<dbReference type="Pfam" id="PF00440">
    <property type="entry name" value="TetR_N"/>
    <property type="match status" value="1"/>
</dbReference>
<dbReference type="EMBL" id="BMNT01000013">
    <property type="protein sequence ID" value="GGK83974.1"/>
    <property type="molecule type" value="Genomic_DNA"/>
</dbReference>
<dbReference type="AlphaFoldDB" id="A0A917R203"/>
<name>A0A917R203_9ACTN</name>
<dbReference type="InterPro" id="IPR050109">
    <property type="entry name" value="HTH-type_TetR-like_transc_reg"/>
</dbReference>
<dbReference type="PANTHER" id="PTHR30055:SF209">
    <property type="entry name" value="POSSIBLE TRANSCRIPTIONAL REGULATORY PROTEIN (PROBABLY TETR-FAMILY)"/>
    <property type="match status" value="1"/>
</dbReference>
<keyword evidence="7" id="KW-1185">Reference proteome</keyword>
<dbReference type="SUPFAM" id="SSF46689">
    <property type="entry name" value="Homeodomain-like"/>
    <property type="match status" value="1"/>
</dbReference>
<reference evidence="6" key="2">
    <citation type="submission" date="2020-09" db="EMBL/GenBank/DDBJ databases">
        <authorList>
            <person name="Sun Q."/>
            <person name="Ohkuma M."/>
        </authorList>
    </citation>
    <scope>NUCLEOTIDE SEQUENCE</scope>
    <source>
        <strain evidence="6">JCM 13064</strain>
    </source>
</reference>
<dbReference type="GO" id="GO:0003700">
    <property type="term" value="F:DNA-binding transcription factor activity"/>
    <property type="evidence" value="ECO:0007669"/>
    <property type="project" value="TreeGrafter"/>
</dbReference>
<feature type="domain" description="HTH tetR-type" evidence="5">
    <location>
        <begin position="22"/>
        <end position="82"/>
    </location>
</feature>
<dbReference type="PANTHER" id="PTHR30055">
    <property type="entry name" value="HTH-TYPE TRANSCRIPTIONAL REGULATOR RUTR"/>
    <property type="match status" value="1"/>
</dbReference>
<dbReference type="InterPro" id="IPR001647">
    <property type="entry name" value="HTH_TetR"/>
</dbReference>
<evidence type="ECO:0000313" key="7">
    <source>
        <dbReference type="Proteomes" id="UP000645217"/>
    </source>
</evidence>
<evidence type="ECO:0000256" key="3">
    <source>
        <dbReference type="ARBA" id="ARBA00023163"/>
    </source>
</evidence>
<evidence type="ECO:0000259" key="5">
    <source>
        <dbReference type="PROSITE" id="PS50977"/>
    </source>
</evidence>
<sequence>MGSPAPLGLQGAYTPGNQSSQDELRARLITVAGELLVTRGADSLTVRRIAAEAGCATTVVYTMFGSKEGLAEALYLEGFERFRRTLAAVPRHPDPLEYLTSLGPAYREACLAEPGYYSVMFEKAIPGFEPSERARTLARAAMNILDRAIAECISAGYLVPTQPRKIADCLWAAAQGAVSLERAGFLNGDRVYASVTLAAISRYLVQKDGQPYPY</sequence>
<feature type="DNA-binding region" description="H-T-H motif" evidence="4">
    <location>
        <begin position="45"/>
        <end position="64"/>
    </location>
</feature>
<dbReference type="InterPro" id="IPR009057">
    <property type="entry name" value="Homeodomain-like_sf"/>
</dbReference>
<evidence type="ECO:0000256" key="1">
    <source>
        <dbReference type="ARBA" id="ARBA00023015"/>
    </source>
</evidence>
<dbReference type="InterPro" id="IPR025996">
    <property type="entry name" value="MT1864/Rv1816-like_C"/>
</dbReference>
<dbReference type="Gene3D" id="1.10.357.10">
    <property type="entry name" value="Tetracycline Repressor, domain 2"/>
    <property type="match status" value="1"/>
</dbReference>
<dbReference type="GO" id="GO:0000976">
    <property type="term" value="F:transcription cis-regulatory region binding"/>
    <property type="evidence" value="ECO:0007669"/>
    <property type="project" value="TreeGrafter"/>
</dbReference>
<keyword evidence="2 4" id="KW-0238">DNA-binding</keyword>
<accession>A0A917R203</accession>
<dbReference type="RefSeq" id="WP_189163415.1">
    <property type="nucleotide sequence ID" value="NZ_BMNT01000013.1"/>
</dbReference>
<comment type="caution">
    <text evidence="6">The sequence shown here is derived from an EMBL/GenBank/DDBJ whole genome shotgun (WGS) entry which is preliminary data.</text>
</comment>
<dbReference type="PROSITE" id="PS50977">
    <property type="entry name" value="HTH_TETR_2"/>
    <property type="match status" value="1"/>
</dbReference>
<dbReference type="InterPro" id="IPR036271">
    <property type="entry name" value="Tet_transcr_reg_TetR-rel_C_sf"/>
</dbReference>
<evidence type="ECO:0000256" key="4">
    <source>
        <dbReference type="PROSITE-ProRule" id="PRU00335"/>
    </source>
</evidence>
<evidence type="ECO:0000256" key="2">
    <source>
        <dbReference type="ARBA" id="ARBA00023125"/>
    </source>
</evidence>
<reference evidence="6" key="1">
    <citation type="journal article" date="2014" name="Int. J. Syst. Evol. Microbiol.">
        <title>Complete genome sequence of Corynebacterium casei LMG S-19264T (=DSM 44701T), isolated from a smear-ripened cheese.</title>
        <authorList>
            <consortium name="US DOE Joint Genome Institute (JGI-PGF)"/>
            <person name="Walter F."/>
            <person name="Albersmeier A."/>
            <person name="Kalinowski J."/>
            <person name="Ruckert C."/>
        </authorList>
    </citation>
    <scope>NUCLEOTIDE SEQUENCE</scope>
    <source>
        <strain evidence="6">JCM 13064</strain>
    </source>
</reference>
<proteinExistence type="predicted"/>
<evidence type="ECO:0000313" key="6">
    <source>
        <dbReference type="EMBL" id="GGK83974.1"/>
    </source>
</evidence>
<dbReference type="Pfam" id="PF13305">
    <property type="entry name" value="TetR_C_33"/>
    <property type="match status" value="1"/>
</dbReference>